<keyword evidence="2" id="KW-0479">Metal-binding</keyword>
<dbReference type="Pfam" id="PF07687">
    <property type="entry name" value="M20_dimer"/>
    <property type="match status" value="1"/>
</dbReference>
<dbReference type="NCBIfam" id="TIGR01891">
    <property type="entry name" value="amidohydrolases"/>
    <property type="match status" value="1"/>
</dbReference>
<organism evidence="4 5">
    <name type="scientific">Antarcticimicrobium sediminis</name>
    <dbReference type="NCBI Taxonomy" id="2546227"/>
    <lineage>
        <taxon>Bacteria</taxon>
        <taxon>Pseudomonadati</taxon>
        <taxon>Pseudomonadota</taxon>
        <taxon>Alphaproteobacteria</taxon>
        <taxon>Rhodobacterales</taxon>
        <taxon>Paracoccaceae</taxon>
        <taxon>Antarcticimicrobium</taxon>
    </lineage>
</organism>
<keyword evidence="5" id="KW-1185">Reference proteome</keyword>
<comment type="caution">
    <text evidence="4">The sequence shown here is derived from an EMBL/GenBank/DDBJ whole genome shotgun (WGS) entry which is preliminary data.</text>
</comment>
<dbReference type="InterPro" id="IPR002933">
    <property type="entry name" value="Peptidase_M20"/>
</dbReference>
<evidence type="ECO:0000313" key="5">
    <source>
        <dbReference type="Proteomes" id="UP000294662"/>
    </source>
</evidence>
<feature type="binding site" evidence="2">
    <location>
        <position position="168"/>
    </location>
    <ligand>
        <name>Mn(2+)</name>
        <dbReference type="ChEBI" id="CHEBI:29035"/>
        <label>2</label>
    </ligand>
</feature>
<proteinExistence type="predicted"/>
<feature type="binding site" evidence="2">
    <location>
        <position position="109"/>
    </location>
    <ligand>
        <name>Mn(2+)</name>
        <dbReference type="ChEBI" id="CHEBI:29035"/>
        <label>2</label>
    </ligand>
</feature>
<comment type="cofactor">
    <cofactor evidence="2">
        <name>Mn(2+)</name>
        <dbReference type="ChEBI" id="CHEBI:29035"/>
    </cofactor>
    <text evidence="2">The Mn(2+) ion enhances activity.</text>
</comment>
<dbReference type="GO" id="GO:0046872">
    <property type="term" value="F:metal ion binding"/>
    <property type="evidence" value="ECO:0007669"/>
    <property type="project" value="UniProtKB-KW"/>
</dbReference>
<dbReference type="Pfam" id="PF01546">
    <property type="entry name" value="Peptidase_M20"/>
    <property type="match status" value="1"/>
</dbReference>
<feature type="binding site" evidence="2">
    <location>
        <position position="142"/>
    </location>
    <ligand>
        <name>Mn(2+)</name>
        <dbReference type="ChEBI" id="CHEBI:29035"/>
        <label>2</label>
    </ligand>
</feature>
<dbReference type="InterPro" id="IPR017439">
    <property type="entry name" value="Amidohydrolase"/>
</dbReference>
<keyword evidence="2" id="KW-0464">Manganese</keyword>
<protein>
    <submittedName>
        <fullName evidence="4">Amidohydrolase</fullName>
    </submittedName>
</protein>
<evidence type="ECO:0000256" key="2">
    <source>
        <dbReference type="PIRSR" id="PIRSR005962-1"/>
    </source>
</evidence>
<dbReference type="RefSeq" id="WP_132831483.1">
    <property type="nucleotide sequence ID" value="NZ_SMFP01000024.1"/>
</dbReference>
<dbReference type="Proteomes" id="UP000294662">
    <property type="component" value="Unassembled WGS sequence"/>
</dbReference>
<dbReference type="OrthoDB" id="9777385at2"/>
<dbReference type="AlphaFoldDB" id="A0A4R5EHF8"/>
<evidence type="ECO:0000256" key="1">
    <source>
        <dbReference type="ARBA" id="ARBA00022801"/>
    </source>
</evidence>
<name>A0A4R5EHF8_9RHOB</name>
<sequence>MSRTAASYPRLGNADIAELTDWRRELHRHPEVSGEEAETAQRVQAVLQATGPDRIVTGLGGHGVAAVYEGSAPGPRVLLRCELDALPIEEHTKAAYRSTVPGKGHLCGHDGHMAMLAATARLLGRSRPARGSVVLMFQPAEEDGSGAAKVIGDPGFAALQPDFAFAIHNMPGMPLGRVALTPGPSACASRGMRLRLIGKTAHASQPETGLSPMPVLSKLMPALTALGQGGPLDDPGFALATVTHARLGAPAFGIAPGEAELFVTLRSLTDGRMEQLVSEAEALVQEAAAAAGLEADITYEDVFVTTTSDADAVAIASRALDHLGIPHGRDPLPMRPSEDFGRFGAGAELAFLLLGAGEGRPALHNPDYDFPDELIPTGAAIFTAIVDEILGAPTT</sequence>
<dbReference type="InterPro" id="IPR036264">
    <property type="entry name" value="Bact_exopeptidase_dim_dom"/>
</dbReference>
<dbReference type="PANTHER" id="PTHR11014">
    <property type="entry name" value="PEPTIDASE M20 FAMILY MEMBER"/>
    <property type="match status" value="1"/>
</dbReference>
<accession>A0A4R5EHF8</accession>
<evidence type="ECO:0000313" key="4">
    <source>
        <dbReference type="EMBL" id="TDE33925.1"/>
    </source>
</evidence>
<evidence type="ECO:0000259" key="3">
    <source>
        <dbReference type="Pfam" id="PF07687"/>
    </source>
</evidence>
<dbReference type="GO" id="GO:0016787">
    <property type="term" value="F:hydrolase activity"/>
    <property type="evidence" value="ECO:0007669"/>
    <property type="project" value="UniProtKB-KW"/>
</dbReference>
<dbReference type="SUPFAM" id="SSF53187">
    <property type="entry name" value="Zn-dependent exopeptidases"/>
    <property type="match status" value="1"/>
</dbReference>
<reference evidence="4 5" key="1">
    <citation type="submission" date="2019-03" db="EMBL/GenBank/DDBJ databases">
        <authorList>
            <person name="Zhang S."/>
        </authorList>
    </citation>
    <scope>NUCLEOTIDE SEQUENCE [LARGE SCALE GENOMIC DNA]</scope>
    <source>
        <strain evidence="4 5">S4J41</strain>
    </source>
</reference>
<dbReference type="SUPFAM" id="SSF55031">
    <property type="entry name" value="Bacterial exopeptidase dimerisation domain"/>
    <property type="match status" value="1"/>
</dbReference>
<feature type="binding site" evidence="2">
    <location>
        <position position="364"/>
    </location>
    <ligand>
        <name>Mn(2+)</name>
        <dbReference type="ChEBI" id="CHEBI:29035"/>
        <label>2</label>
    </ligand>
</feature>
<dbReference type="EMBL" id="SMFP01000024">
    <property type="protein sequence ID" value="TDE33925.1"/>
    <property type="molecule type" value="Genomic_DNA"/>
</dbReference>
<dbReference type="InterPro" id="IPR011650">
    <property type="entry name" value="Peptidase_M20_dimer"/>
</dbReference>
<dbReference type="Gene3D" id="3.30.70.360">
    <property type="match status" value="1"/>
</dbReference>
<dbReference type="Gene3D" id="3.40.630.10">
    <property type="entry name" value="Zn peptidases"/>
    <property type="match status" value="1"/>
</dbReference>
<dbReference type="PANTHER" id="PTHR11014:SF169">
    <property type="entry name" value="CLAN MH, FAMILY M20, PEPTIDASE T-LIKE METALLOPEPTIDASE"/>
    <property type="match status" value="1"/>
</dbReference>
<gene>
    <name evidence="4" type="ORF">E1B25_20660</name>
</gene>
<feature type="binding site" evidence="2">
    <location>
        <position position="107"/>
    </location>
    <ligand>
        <name>Mn(2+)</name>
        <dbReference type="ChEBI" id="CHEBI:29035"/>
        <label>2</label>
    </ligand>
</feature>
<dbReference type="PIRSF" id="PIRSF005962">
    <property type="entry name" value="Pept_M20D_amidohydro"/>
    <property type="match status" value="1"/>
</dbReference>
<keyword evidence="1 4" id="KW-0378">Hydrolase</keyword>
<feature type="domain" description="Peptidase M20 dimerisation" evidence="3">
    <location>
        <begin position="190"/>
        <end position="289"/>
    </location>
</feature>